<dbReference type="Pfam" id="PF25888">
    <property type="entry name" value="WHD_DnaB"/>
    <property type="match status" value="1"/>
</dbReference>
<evidence type="ECO:0000259" key="4">
    <source>
        <dbReference type="Pfam" id="PF25888"/>
    </source>
</evidence>
<dbReference type="InterPro" id="IPR058660">
    <property type="entry name" value="WHD_DnaB"/>
</dbReference>
<accession>A0A0U5B4C1</accession>
<dbReference type="OrthoDB" id="2082007at2"/>
<comment type="similarity">
    <text evidence="1">Belongs to the DnaB/DnaD family.</text>
</comment>
<evidence type="ECO:0000256" key="2">
    <source>
        <dbReference type="SAM" id="MobiDB-lite"/>
    </source>
</evidence>
<proteinExistence type="inferred from homology"/>
<evidence type="ECO:0000313" key="6">
    <source>
        <dbReference type="Proteomes" id="UP000217696"/>
    </source>
</evidence>
<feature type="compositionally biased region" description="Basic and acidic residues" evidence="2">
    <location>
        <begin position="441"/>
        <end position="461"/>
    </location>
</feature>
<organism evidence="5 6">
    <name type="scientific">Aneurinibacillus soli</name>
    <dbReference type="NCBI Taxonomy" id="1500254"/>
    <lineage>
        <taxon>Bacteria</taxon>
        <taxon>Bacillati</taxon>
        <taxon>Bacillota</taxon>
        <taxon>Bacilli</taxon>
        <taxon>Bacillales</taxon>
        <taxon>Paenibacillaceae</taxon>
        <taxon>Aneurinibacillus group</taxon>
        <taxon>Aneurinibacillus</taxon>
    </lineage>
</organism>
<dbReference type="AlphaFoldDB" id="A0A0U5B4C1"/>
<dbReference type="KEGG" id="asoc:CB4_03706"/>
<dbReference type="EMBL" id="AP017312">
    <property type="protein sequence ID" value="BAU29506.1"/>
    <property type="molecule type" value="Genomic_DNA"/>
</dbReference>
<protein>
    <submittedName>
        <fullName evidence="5">Replication initiation and membrane attachment protein</fullName>
    </submittedName>
</protein>
<evidence type="ECO:0000259" key="3">
    <source>
        <dbReference type="Pfam" id="PF07261"/>
    </source>
</evidence>
<feature type="region of interest" description="Disordered" evidence="2">
    <location>
        <begin position="404"/>
        <end position="495"/>
    </location>
</feature>
<sequence length="495" mass="56807">MKWKETVPADPYVVRVKRPISAAEIGYVVHLYQPLLGALPAALYQTLYHQSSPANFTSVQSSHYGLMVTMGTPLPTIIKARHQLEAIGLLEVYKAEDEEERLLEYELQPPYAPHAFFQDDTLGIMLLNRVGKEYYRKLRRRFSPPDEHRIAGRARVRVTKAFDEVFHHVSPSELIVGSGTETAEFLHQTEQESPLDTFWEQEPAGREYRKTELDYEFLAAVLPKMVKKEKLFTPAVRTELASLAFLYNIDSEIMGRFLLEPTVIEYDEIDIGELRRLIKDWFRREQGRAPRIVSRDEEALQSVEEAEKEATQAMLSQSESHALRLSSLSPFQLMEKYQKGAKIAPADQKIVEELLANYQLPPGVVNVLLEYVMMTHNGQLPKELIYKIAGHWKRSGITTVQEAQQQARQMHLERKQASGARSTRSTRKQAGTTASAKRNQTRKDDVPDHIREQLERQKKEVSQPATVESSSDKGEYERKKQRIAEMLKAMEQSKD</sequence>
<feature type="domain" description="DnaB/C C-terminal" evidence="3">
    <location>
        <begin position="331"/>
        <end position="406"/>
    </location>
</feature>
<evidence type="ECO:0000256" key="1">
    <source>
        <dbReference type="ARBA" id="ARBA00093462"/>
    </source>
</evidence>
<feature type="compositionally biased region" description="Polar residues" evidence="2">
    <location>
        <begin position="419"/>
        <end position="438"/>
    </location>
</feature>
<keyword evidence="6" id="KW-1185">Reference proteome</keyword>
<gene>
    <name evidence="5" type="primary">dnaB_3</name>
    <name evidence="5" type="ORF">CB4_03706</name>
</gene>
<evidence type="ECO:0000313" key="5">
    <source>
        <dbReference type="EMBL" id="BAU29506.1"/>
    </source>
</evidence>
<dbReference type="Proteomes" id="UP000217696">
    <property type="component" value="Chromosome"/>
</dbReference>
<dbReference type="RefSeq" id="WP_096467177.1">
    <property type="nucleotide sequence ID" value="NZ_AP017312.1"/>
</dbReference>
<reference evidence="5 6" key="1">
    <citation type="submission" date="2015-12" db="EMBL/GenBank/DDBJ databases">
        <title>Genome sequence of Aneurinibacillus soli.</title>
        <authorList>
            <person name="Lee J.S."/>
            <person name="Lee K.C."/>
            <person name="Kim K.K."/>
            <person name="Lee B.W."/>
        </authorList>
    </citation>
    <scope>NUCLEOTIDE SEQUENCE [LARGE SCALE GENOMIC DNA]</scope>
    <source>
        <strain evidence="5 6">CB4</strain>
    </source>
</reference>
<dbReference type="InterPro" id="IPR006343">
    <property type="entry name" value="DnaB/C_C"/>
</dbReference>
<dbReference type="Gene3D" id="1.10.10.630">
    <property type="entry name" value="DnaD domain-like"/>
    <property type="match status" value="1"/>
</dbReference>
<dbReference type="Pfam" id="PF07261">
    <property type="entry name" value="DnaB_2"/>
    <property type="match status" value="1"/>
</dbReference>
<dbReference type="InterPro" id="IPR034829">
    <property type="entry name" value="DnaD-like_sf"/>
</dbReference>
<feature type="compositionally biased region" description="Basic and acidic residues" evidence="2">
    <location>
        <begin position="470"/>
        <end position="485"/>
    </location>
</feature>
<name>A0A0U5B4C1_9BACL</name>
<feature type="domain" description="Replicative helicase loading/DNA remodeling protein DnaB N-terminal winged helix" evidence="4">
    <location>
        <begin position="8"/>
        <end position="171"/>
    </location>
</feature>